<dbReference type="InterPro" id="IPR013098">
    <property type="entry name" value="Ig_I-set"/>
</dbReference>
<feature type="compositionally biased region" description="Basic residues" evidence="3">
    <location>
        <begin position="263"/>
        <end position="275"/>
    </location>
</feature>
<reference evidence="5" key="1">
    <citation type="submission" date="2022-12" db="EMBL/GenBank/DDBJ databases">
        <title>Chromosome-level genome assembly of the bean flower thrips Megalurothrips usitatus.</title>
        <authorList>
            <person name="Ma L."/>
            <person name="Liu Q."/>
            <person name="Li H."/>
            <person name="Cai W."/>
        </authorList>
    </citation>
    <scope>NUCLEOTIDE SEQUENCE</scope>
    <source>
        <strain evidence="5">Cailab_2022a</strain>
    </source>
</reference>
<dbReference type="FunFam" id="2.60.40.10:FF:000032">
    <property type="entry name" value="palladin isoform X1"/>
    <property type="match status" value="1"/>
</dbReference>
<dbReference type="InterPro" id="IPR036179">
    <property type="entry name" value="Ig-like_dom_sf"/>
</dbReference>
<accession>A0AAV7XY78</accession>
<evidence type="ECO:0000259" key="4">
    <source>
        <dbReference type="PROSITE" id="PS50835"/>
    </source>
</evidence>
<name>A0AAV7XY78_9NEOP</name>
<evidence type="ECO:0000256" key="1">
    <source>
        <dbReference type="ARBA" id="ARBA00023157"/>
    </source>
</evidence>
<keyword evidence="2" id="KW-0393">Immunoglobulin domain</keyword>
<protein>
    <recommendedName>
        <fullName evidence="4">Ig-like domain-containing protein</fullName>
    </recommendedName>
</protein>
<organism evidence="5 6">
    <name type="scientific">Megalurothrips usitatus</name>
    <name type="common">bean blossom thrips</name>
    <dbReference type="NCBI Taxonomy" id="439358"/>
    <lineage>
        <taxon>Eukaryota</taxon>
        <taxon>Metazoa</taxon>
        <taxon>Ecdysozoa</taxon>
        <taxon>Arthropoda</taxon>
        <taxon>Hexapoda</taxon>
        <taxon>Insecta</taxon>
        <taxon>Pterygota</taxon>
        <taxon>Neoptera</taxon>
        <taxon>Paraneoptera</taxon>
        <taxon>Thysanoptera</taxon>
        <taxon>Terebrantia</taxon>
        <taxon>Thripoidea</taxon>
        <taxon>Thripidae</taxon>
        <taxon>Megalurothrips</taxon>
    </lineage>
</organism>
<keyword evidence="6" id="KW-1185">Reference proteome</keyword>
<evidence type="ECO:0000256" key="2">
    <source>
        <dbReference type="ARBA" id="ARBA00023319"/>
    </source>
</evidence>
<dbReference type="PROSITE" id="PS50835">
    <property type="entry name" value="IG_LIKE"/>
    <property type="match status" value="1"/>
</dbReference>
<dbReference type="InterPro" id="IPR007110">
    <property type="entry name" value="Ig-like_dom"/>
</dbReference>
<dbReference type="PANTHER" id="PTHR47633">
    <property type="entry name" value="IMMUNOGLOBULIN"/>
    <property type="match status" value="1"/>
</dbReference>
<feature type="domain" description="Ig-like" evidence="4">
    <location>
        <begin position="119"/>
        <end position="216"/>
    </location>
</feature>
<keyword evidence="1" id="KW-1015">Disulfide bond</keyword>
<dbReference type="InterPro" id="IPR013783">
    <property type="entry name" value="Ig-like_fold"/>
</dbReference>
<dbReference type="Proteomes" id="UP001075354">
    <property type="component" value="Chromosome 2"/>
</dbReference>
<comment type="caution">
    <text evidence="5">The sequence shown here is derived from an EMBL/GenBank/DDBJ whole genome shotgun (WGS) entry which is preliminary data.</text>
</comment>
<evidence type="ECO:0000313" key="6">
    <source>
        <dbReference type="Proteomes" id="UP001075354"/>
    </source>
</evidence>
<evidence type="ECO:0000256" key="3">
    <source>
        <dbReference type="SAM" id="MobiDB-lite"/>
    </source>
</evidence>
<proteinExistence type="predicted"/>
<dbReference type="SUPFAM" id="SSF48726">
    <property type="entry name" value="Immunoglobulin"/>
    <property type="match status" value="2"/>
</dbReference>
<evidence type="ECO:0000313" key="5">
    <source>
        <dbReference type="EMBL" id="KAJ1530627.1"/>
    </source>
</evidence>
<dbReference type="EMBL" id="JAPTSV010000002">
    <property type="protein sequence ID" value="KAJ1530627.1"/>
    <property type="molecule type" value="Genomic_DNA"/>
</dbReference>
<feature type="region of interest" description="Disordered" evidence="3">
    <location>
        <begin position="246"/>
        <end position="275"/>
    </location>
</feature>
<dbReference type="Pfam" id="PF07679">
    <property type="entry name" value="I-set"/>
    <property type="match status" value="2"/>
</dbReference>
<sequence length="275" mass="30314">MQDDQLFESLAKVYEVHCIGEPKPVAKWCGRFVLFRCFTTAVSLTAAPVLSVRYHDGEELQAGDGLKITEEGELYKLEVPYTVIPKDEGVYKIHLENRLGEQAIECNLKLIPVEQLRKPILKVGLKDTTAKKGEQAVLKAVITGDPVPDIKWWKDGEPVLPDKDPNVIVNCDSKFIQHDLKECTYTVTIPSARHRDTGQYSLKATNKFGSVESSVSLGGPIVSNAATCVFALTVITTFFFPAGAAQRPPEAGDRGSQGQDGHPHHHHGLRLHHQG</sequence>
<gene>
    <name evidence="5" type="ORF">ONE63_005504</name>
</gene>
<dbReference type="AlphaFoldDB" id="A0AAV7XY78"/>
<dbReference type="Gene3D" id="2.60.40.10">
    <property type="entry name" value="Immunoglobulins"/>
    <property type="match status" value="2"/>
</dbReference>